<comment type="caution">
    <text evidence="1">The sequence shown here is derived from an EMBL/GenBank/DDBJ whole genome shotgun (WGS) entry which is preliminary data.</text>
</comment>
<proteinExistence type="predicted"/>
<dbReference type="AlphaFoldDB" id="A0A1G2P2H7"/>
<gene>
    <name evidence="1" type="ORF">A3G52_02440</name>
</gene>
<protein>
    <submittedName>
        <fullName evidence="1">Uncharacterized protein</fullName>
    </submittedName>
</protein>
<dbReference type="EMBL" id="MHSK01000010">
    <property type="protein sequence ID" value="OHA42548.1"/>
    <property type="molecule type" value="Genomic_DNA"/>
</dbReference>
<sequence length="159" mass="18519">MNNHWTEVETLALEKVVKFEEMVPVGVCVLERMRKIGGNIVMICGPMTTGGRGSLTANMEYFKKTQAFASFRGLFIFDQTPFEGTMQRLSEGHRHRKQYCVEILHIFYRQIFSRRLIDELMFLPDWASSTGASWERQEGTDLGLKISDYPREWLPFIED</sequence>
<dbReference type="Proteomes" id="UP000177269">
    <property type="component" value="Unassembled WGS sequence"/>
</dbReference>
<dbReference type="SUPFAM" id="SSF52309">
    <property type="entry name" value="N-(deoxy)ribosyltransferase-like"/>
    <property type="match status" value="1"/>
</dbReference>
<accession>A0A1G2P2H7</accession>
<reference evidence="1 2" key="1">
    <citation type="journal article" date="2016" name="Nat. Commun.">
        <title>Thousands of microbial genomes shed light on interconnected biogeochemical processes in an aquifer system.</title>
        <authorList>
            <person name="Anantharaman K."/>
            <person name="Brown C.T."/>
            <person name="Hug L.A."/>
            <person name="Sharon I."/>
            <person name="Castelle C.J."/>
            <person name="Probst A.J."/>
            <person name="Thomas B.C."/>
            <person name="Singh A."/>
            <person name="Wilkins M.J."/>
            <person name="Karaoz U."/>
            <person name="Brodie E.L."/>
            <person name="Williams K.H."/>
            <person name="Hubbard S.S."/>
            <person name="Banfield J.F."/>
        </authorList>
    </citation>
    <scope>NUCLEOTIDE SEQUENCE [LARGE SCALE GENOMIC DNA]</scope>
</reference>
<organism evidence="1 2">
    <name type="scientific">Candidatus Taylorbacteria bacterium RIFCSPLOWO2_12_FULL_43_20</name>
    <dbReference type="NCBI Taxonomy" id="1802332"/>
    <lineage>
        <taxon>Bacteria</taxon>
        <taxon>Candidatus Tayloriibacteriota</taxon>
    </lineage>
</organism>
<evidence type="ECO:0000313" key="1">
    <source>
        <dbReference type="EMBL" id="OHA42548.1"/>
    </source>
</evidence>
<evidence type="ECO:0000313" key="2">
    <source>
        <dbReference type="Proteomes" id="UP000177269"/>
    </source>
</evidence>
<name>A0A1G2P2H7_9BACT</name>